<dbReference type="AlphaFoldDB" id="A0AAV5U2D3"/>
<proteinExistence type="predicted"/>
<comment type="caution">
    <text evidence="1">The sequence shown here is derived from an EMBL/GenBank/DDBJ whole genome shotgun (WGS) entry which is preliminary data.</text>
</comment>
<evidence type="ECO:0000313" key="1">
    <source>
        <dbReference type="EMBL" id="GMT00580.1"/>
    </source>
</evidence>
<name>A0AAV5U2D3_9BILA</name>
<dbReference type="EMBL" id="BTSX01000005">
    <property type="protein sequence ID" value="GMT00580.1"/>
    <property type="molecule type" value="Genomic_DNA"/>
</dbReference>
<gene>
    <name evidence="1" type="ORF">PENTCL1PPCAC_22754</name>
</gene>
<protein>
    <recommendedName>
        <fullName evidence="3">G protein-coupled receptor</fullName>
    </recommendedName>
</protein>
<sequence length="126" mass="14211">TPFLLLRSPPNILCVNVISIRFIFLLLNLHSSSLNIHRLHLITSHPPLFNCIRFYSLKTLTTALSRLRLLLVCPPLSPLSILLCLRLSLFPVSIPFLHLITFHNSARLLQSILSLSLLLPPPPLLP</sequence>
<evidence type="ECO:0008006" key="3">
    <source>
        <dbReference type="Google" id="ProtNLM"/>
    </source>
</evidence>
<organism evidence="1 2">
    <name type="scientific">Pristionchus entomophagus</name>
    <dbReference type="NCBI Taxonomy" id="358040"/>
    <lineage>
        <taxon>Eukaryota</taxon>
        <taxon>Metazoa</taxon>
        <taxon>Ecdysozoa</taxon>
        <taxon>Nematoda</taxon>
        <taxon>Chromadorea</taxon>
        <taxon>Rhabditida</taxon>
        <taxon>Rhabditina</taxon>
        <taxon>Diplogasteromorpha</taxon>
        <taxon>Diplogasteroidea</taxon>
        <taxon>Neodiplogasteridae</taxon>
        <taxon>Pristionchus</taxon>
    </lineage>
</organism>
<reference evidence="1" key="1">
    <citation type="submission" date="2023-10" db="EMBL/GenBank/DDBJ databases">
        <title>Genome assembly of Pristionchus species.</title>
        <authorList>
            <person name="Yoshida K."/>
            <person name="Sommer R.J."/>
        </authorList>
    </citation>
    <scope>NUCLEOTIDE SEQUENCE</scope>
    <source>
        <strain evidence="1">RS0144</strain>
    </source>
</reference>
<feature type="non-terminal residue" evidence="1">
    <location>
        <position position="1"/>
    </location>
</feature>
<evidence type="ECO:0000313" key="2">
    <source>
        <dbReference type="Proteomes" id="UP001432027"/>
    </source>
</evidence>
<accession>A0AAV5U2D3</accession>
<dbReference type="Proteomes" id="UP001432027">
    <property type="component" value="Unassembled WGS sequence"/>
</dbReference>
<keyword evidence="2" id="KW-1185">Reference proteome</keyword>